<accession>A0A419T8C8</accession>
<dbReference type="SUPFAM" id="SSF55797">
    <property type="entry name" value="PR-1-like"/>
    <property type="match status" value="1"/>
</dbReference>
<dbReference type="RefSeq" id="WP_243117126.1">
    <property type="nucleotide sequence ID" value="NZ_MCIA01000006.1"/>
</dbReference>
<dbReference type="CDD" id="cd05379">
    <property type="entry name" value="CAP_bacterial"/>
    <property type="match status" value="1"/>
</dbReference>
<name>A0A419T8C8_9FIRM</name>
<sequence length="243" mass="26234">MRKLTALGLMALTLTSMLPLTANAAVRCNVPSFSGRNVISINGYGNSDDLKAKLQQMGYNCDNINFNDINKYFNNCQNSGNGTTTPTTPTTPAPTTPTTPAPTTPTTPAPTTPTTPTTNKTFTQQVVDLVNAERAKEGLSPLTIDPSVEKAANVRANEIQSNFDHTRPNGSSFSSALKEQGVNYRGAGENIAWGQRTPQEVMTAWMNSPGHRANIMNKSYTHIGVGNLQNGSGTQYWVQLFTY</sequence>
<dbReference type="EMBL" id="MCIA01000006">
    <property type="protein sequence ID" value="RKD33673.1"/>
    <property type="molecule type" value="Genomic_DNA"/>
</dbReference>
<feature type="region of interest" description="Disordered" evidence="1">
    <location>
        <begin position="80"/>
        <end position="119"/>
    </location>
</feature>
<gene>
    <name evidence="4" type="ORF">BET01_14190</name>
</gene>
<proteinExistence type="predicted"/>
<dbReference type="Gene3D" id="3.40.33.10">
    <property type="entry name" value="CAP"/>
    <property type="match status" value="1"/>
</dbReference>
<feature type="domain" description="SCP" evidence="3">
    <location>
        <begin position="127"/>
        <end position="241"/>
    </location>
</feature>
<evidence type="ECO:0000259" key="3">
    <source>
        <dbReference type="Pfam" id="PF00188"/>
    </source>
</evidence>
<evidence type="ECO:0000313" key="5">
    <source>
        <dbReference type="Proteomes" id="UP000284277"/>
    </source>
</evidence>
<dbReference type="InterPro" id="IPR035940">
    <property type="entry name" value="CAP_sf"/>
</dbReference>
<feature type="compositionally biased region" description="Pro residues" evidence="1">
    <location>
        <begin position="89"/>
        <end position="113"/>
    </location>
</feature>
<evidence type="ECO:0000256" key="1">
    <source>
        <dbReference type="SAM" id="MobiDB-lite"/>
    </source>
</evidence>
<dbReference type="Pfam" id="PF00188">
    <property type="entry name" value="CAP"/>
    <property type="match status" value="1"/>
</dbReference>
<dbReference type="PANTHER" id="PTHR31157">
    <property type="entry name" value="SCP DOMAIN-CONTAINING PROTEIN"/>
    <property type="match status" value="1"/>
</dbReference>
<dbReference type="PANTHER" id="PTHR31157:SF1">
    <property type="entry name" value="SCP DOMAIN-CONTAINING PROTEIN"/>
    <property type="match status" value="1"/>
</dbReference>
<comment type="caution">
    <text evidence="4">The sequence shown here is derived from an EMBL/GenBank/DDBJ whole genome shotgun (WGS) entry which is preliminary data.</text>
</comment>
<keyword evidence="2" id="KW-0732">Signal</keyword>
<feature type="chain" id="PRO_5019145411" description="SCP domain-containing protein" evidence="2">
    <location>
        <begin position="25"/>
        <end position="243"/>
    </location>
</feature>
<dbReference type="InterPro" id="IPR014044">
    <property type="entry name" value="CAP_dom"/>
</dbReference>
<dbReference type="Proteomes" id="UP000284277">
    <property type="component" value="Unassembled WGS sequence"/>
</dbReference>
<dbReference type="AlphaFoldDB" id="A0A419T8C8"/>
<evidence type="ECO:0000256" key="2">
    <source>
        <dbReference type="SAM" id="SignalP"/>
    </source>
</evidence>
<organism evidence="4 5">
    <name type="scientific">Lacrimispora algidixylanolytica</name>
    <dbReference type="NCBI Taxonomy" id="94868"/>
    <lineage>
        <taxon>Bacteria</taxon>
        <taxon>Bacillati</taxon>
        <taxon>Bacillota</taxon>
        <taxon>Clostridia</taxon>
        <taxon>Lachnospirales</taxon>
        <taxon>Lachnospiraceae</taxon>
        <taxon>Lacrimispora</taxon>
    </lineage>
</organism>
<feature type="signal peptide" evidence="2">
    <location>
        <begin position="1"/>
        <end position="24"/>
    </location>
</feature>
<evidence type="ECO:0000313" key="4">
    <source>
        <dbReference type="EMBL" id="RKD33673.1"/>
    </source>
</evidence>
<protein>
    <recommendedName>
        <fullName evidence="3">SCP domain-containing protein</fullName>
    </recommendedName>
</protein>
<reference evidence="4 5" key="1">
    <citation type="submission" date="2016-08" db="EMBL/GenBank/DDBJ databases">
        <title>A new outlook on sporulation: Clostridium algidixylanolyticum.</title>
        <authorList>
            <person name="Poppleton D.I."/>
            <person name="Gribaldo S."/>
        </authorList>
    </citation>
    <scope>NUCLEOTIDE SEQUENCE [LARGE SCALE GENOMIC DNA]</scope>
    <source>
        <strain evidence="4 5">SPL73</strain>
    </source>
</reference>
<keyword evidence="5" id="KW-1185">Reference proteome</keyword>